<dbReference type="AlphaFoldDB" id="A0A561ENA4"/>
<dbReference type="Pfam" id="PF14216">
    <property type="entry name" value="DUF4326"/>
    <property type="match status" value="1"/>
</dbReference>
<name>A0A561ENA4_9ACTN</name>
<feature type="domain" description="DUF4326" evidence="1">
    <location>
        <begin position="15"/>
        <end position="149"/>
    </location>
</feature>
<reference evidence="2 3" key="1">
    <citation type="submission" date="2019-06" db="EMBL/GenBank/DDBJ databases">
        <title>Sequencing the genomes of 1000 actinobacteria strains.</title>
        <authorList>
            <person name="Klenk H.-P."/>
        </authorList>
    </citation>
    <scope>NUCLEOTIDE SEQUENCE [LARGE SCALE GENOMIC DNA]</scope>
    <source>
        <strain evidence="2 3">DSM 41649</strain>
    </source>
</reference>
<keyword evidence="3" id="KW-1185">Reference proteome</keyword>
<protein>
    <submittedName>
        <fullName evidence="2">Uncharacterized protein DUF4326</fullName>
    </submittedName>
</protein>
<evidence type="ECO:0000313" key="2">
    <source>
        <dbReference type="EMBL" id="TWE17096.1"/>
    </source>
</evidence>
<accession>A0A561ENA4</accession>
<dbReference type="RefSeq" id="WP_145789659.1">
    <property type="nucleotide sequence ID" value="NZ_BAAABR010000089.1"/>
</dbReference>
<evidence type="ECO:0000313" key="3">
    <source>
        <dbReference type="Proteomes" id="UP000318416"/>
    </source>
</evidence>
<sequence>MTITLPEPHRIQRRRVKGWRAPEGVVYVGRGTKWGNPWAYRTPSALARVPALDGAPWEHEGRIKAPKMHHAYCHPDGRTTHHFVRHMTRAECVEMYRQALTAPTDKVHVWHGTGLPWLTAEDVSRELAGRDLMCWCPPTAACHADVLLELANPAPTALED</sequence>
<dbReference type="Proteomes" id="UP000318416">
    <property type="component" value="Unassembled WGS sequence"/>
</dbReference>
<evidence type="ECO:0000259" key="1">
    <source>
        <dbReference type="Pfam" id="PF14216"/>
    </source>
</evidence>
<comment type="caution">
    <text evidence="2">The sequence shown here is derived from an EMBL/GenBank/DDBJ whole genome shotgun (WGS) entry which is preliminary data.</text>
</comment>
<gene>
    <name evidence="2" type="ORF">FB465_2101</name>
</gene>
<dbReference type="OrthoDB" id="3483205at2"/>
<proteinExistence type="predicted"/>
<organism evidence="2 3">
    <name type="scientific">Kitasatospora atroaurantiaca</name>
    <dbReference type="NCBI Taxonomy" id="285545"/>
    <lineage>
        <taxon>Bacteria</taxon>
        <taxon>Bacillati</taxon>
        <taxon>Actinomycetota</taxon>
        <taxon>Actinomycetes</taxon>
        <taxon>Kitasatosporales</taxon>
        <taxon>Streptomycetaceae</taxon>
        <taxon>Kitasatospora</taxon>
    </lineage>
</organism>
<dbReference type="InterPro" id="IPR025475">
    <property type="entry name" value="DUF4326"/>
</dbReference>
<dbReference type="EMBL" id="VIVR01000001">
    <property type="protein sequence ID" value="TWE17096.1"/>
    <property type="molecule type" value="Genomic_DNA"/>
</dbReference>